<keyword evidence="3" id="KW-1185">Reference proteome</keyword>
<dbReference type="Proteomes" id="UP001280121">
    <property type="component" value="Unassembled WGS sequence"/>
</dbReference>
<keyword evidence="1" id="KW-1133">Transmembrane helix</keyword>
<feature type="transmembrane region" description="Helical" evidence="1">
    <location>
        <begin position="115"/>
        <end position="134"/>
    </location>
</feature>
<evidence type="ECO:0008006" key="4">
    <source>
        <dbReference type="Google" id="ProtNLM"/>
    </source>
</evidence>
<proteinExistence type="predicted"/>
<evidence type="ECO:0000256" key="1">
    <source>
        <dbReference type="SAM" id="Phobius"/>
    </source>
</evidence>
<dbReference type="PANTHER" id="PTHR35473:SF3">
    <property type="entry name" value="1-ACYL-SN-GLYCEROL-3-PHOSPHATE ACYLTRANSFERASE"/>
    <property type="match status" value="1"/>
</dbReference>
<organism evidence="2 3">
    <name type="scientific">Dipteronia dyeriana</name>
    <dbReference type="NCBI Taxonomy" id="168575"/>
    <lineage>
        <taxon>Eukaryota</taxon>
        <taxon>Viridiplantae</taxon>
        <taxon>Streptophyta</taxon>
        <taxon>Embryophyta</taxon>
        <taxon>Tracheophyta</taxon>
        <taxon>Spermatophyta</taxon>
        <taxon>Magnoliopsida</taxon>
        <taxon>eudicotyledons</taxon>
        <taxon>Gunneridae</taxon>
        <taxon>Pentapetalae</taxon>
        <taxon>rosids</taxon>
        <taxon>malvids</taxon>
        <taxon>Sapindales</taxon>
        <taxon>Sapindaceae</taxon>
        <taxon>Hippocastanoideae</taxon>
        <taxon>Acereae</taxon>
        <taxon>Dipteronia</taxon>
    </lineage>
</organism>
<dbReference type="PANTHER" id="PTHR35473">
    <property type="entry name" value="1-ACYL-SN-GLYCEROL-3-PHOSPHATE ACYLTRANSFERASE"/>
    <property type="match status" value="1"/>
</dbReference>
<accession>A0AAD9XSF5</accession>
<feature type="transmembrane region" description="Helical" evidence="1">
    <location>
        <begin position="83"/>
        <end position="103"/>
    </location>
</feature>
<reference evidence="2" key="1">
    <citation type="journal article" date="2023" name="Plant J.">
        <title>Genome sequences and population genomics provide insights into the demographic history, inbreeding, and mutation load of two 'living fossil' tree species of Dipteronia.</title>
        <authorList>
            <person name="Feng Y."/>
            <person name="Comes H.P."/>
            <person name="Chen J."/>
            <person name="Zhu S."/>
            <person name="Lu R."/>
            <person name="Zhang X."/>
            <person name="Li P."/>
            <person name="Qiu J."/>
            <person name="Olsen K.M."/>
            <person name="Qiu Y."/>
        </authorList>
    </citation>
    <scope>NUCLEOTIDE SEQUENCE</scope>
    <source>
        <strain evidence="2">KIB01</strain>
    </source>
</reference>
<evidence type="ECO:0000313" key="2">
    <source>
        <dbReference type="EMBL" id="KAK2664253.1"/>
    </source>
</evidence>
<comment type="caution">
    <text evidence="2">The sequence shown here is derived from an EMBL/GenBank/DDBJ whole genome shotgun (WGS) entry which is preliminary data.</text>
</comment>
<protein>
    <recommendedName>
        <fullName evidence="4">DUF3593 domain-containing protein</fullName>
    </recommendedName>
</protein>
<feature type="transmembrane region" description="Helical" evidence="1">
    <location>
        <begin position="154"/>
        <end position="171"/>
    </location>
</feature>
<dbReference type="AlphaFoldDB" id="A0AAD9XSF5"/>
<keyword evidence="1" id="KW-0472">Membrane</keyword>
<keyword evidence="1" id="KW-0812">Transmembrane</keyword>
<dbReference type="Pfam" id="PF12159">
    <property type="entry name" value="DUF3593"/>
    <property type="match status" value="1"/>
</dbReference>
<evidence type="ECO:0000313" key="3">
    <source>
        <dbReference type="Proteomes" id="UP001280121"/>
    </source>
</evidence>
<sequence length="195" mass="21685">MEIGFMQPSHLKASSSLMPTSFLGASSFSQNPKTNPFKPTGFFKSYRERRLVRRENIIVRGWLLVLPVDTCPWTLNIDLENNIASQLLSFLSLFPYMGFLYFISRSKSTPKLTLFGFYFLLAFVVAAVPAGLYAKVHYGTSLSNIDWLHGGAESLLSLTNLFIVLGLRQALRGAKDAKQGTPNAVLGIKEEKSSI</sequence>
<dbReference type="EMBL" id="JANJYI010000001">
    <property type="protein sequence ID" value="KAK2664253.1"/>
    <property type="molecule type" value="Genomic_DNA"/>
</dbReference>
<dbReference type="InterPro" id="IPR021995">
    <property type="entry name" value="DUF3593"/>
</dbReference>
<gene>
    <name evidence="2" type="ORF">Ddye_002827</name>
</gene>
<name>A0AAD9XSF5_9ROSI</name>